<feature type="region of interest" description="Disordered" evidence="1">
    <location>
        <begin position="1"/>
        <end position="34"/>
    </location>
</feature>
<dbReference type="InterPro" id="IPR041649">
    <property type="entry name" value="NepR"/>
</dbReference>
<feature type="compositionally biased region" description="Basic and acidic residues" evidence="1">
    <location>
        <begin position="1"/>
        <end position="14"/>
    </location>
</feature>
<protein>
    <recommendedName>
        <fullName evidence="2">Anti-sigma factor NepR domain-containing protein</fullName>
    </recommendedName>
</protein>
<evidence type="ECO:0000256" key="1">
    <source>
        <dbReference type="SAM" id="MobiDB-lite"/>
    </source>
</evidence>
<evidence type="ECO:0000313" key="3">
    <source>
        <dbReference type="EMBL" id="PKB19372.1"/>
    </source>
</evidence>
<keyword evidence="4" id="KW-1185">Reference proteome</keyword>
<accession>A0A2N0HKA0</accession>
<dbReference type="OrthoDB" id="7510396at2"/>
<sequence length="65" mass="7122">MELMLTDRKPDPVRKRSVGGGSQQPGARPPGWAQGLRNLYDSVVSEPLPDSFDDLLKKLDQAGDD</sequence>
<comment type="caution">
    <text evidence="3">The sequence shown here is derived from an EMBL/GenBank/DDBJ whole genome shotgun (WGS) entry which is preliminary data.</text>
</comment>
<gene>
    <name evidence="3" type="ORF">B0I00_1604</name>
</gene>
<organism evidence="3 4">
    <name type="scientific">Novosphingobium kunmingense</name>
    <dbReference type="NCBI Taxonomy" id="1211806"/>
    <lineage>
        <taxon>Bacteria</taxon>
        <taxon>Pseudomonadati</taxon>
        <taxon>Pseudomonadota</taxon>
        <taxon>Alphaproteobacteria</taxon>
        <taxon>Sphingomonadales</taxon>
        <taxon>Sphingomonadaceae</taxon>
        <taxon>Novosphingobium</taxon>
    </lineage>
</organism>
<dbReference type="EMBL" id="PHUF01000003">
    <property type="protein sequence ID" value="PKB19372.1"/>
    <property type="molecule type" value="Genomic_DNA"/>
</dbReference>
<dbReference type="Proteomes" id="UP000232587">
    <property type="component" value="Unassembled WGS sequence"/>
</dbReference>
<reference evidence="3 4" key="1">
    <citation type="submission" date="2017-11" db="EMBL/GenBank/DDBJ databases">
        <title>Genomic Encyclopedia of Type Strains, Phase III (KMG-III): the genomes of soil and plant-associated and newly described type strains.</title>
        <authorList>
            <person name="Whitman W."/>
        </authorList>
    </citation>
    <scope>NUCLEOTIDE SEQUENCE [LARGE SCALE GENOMIC DNA]</scope>
    <source>
        <strain evidence="3 4">CGMCC 1.12274</strain>
    </source>
</reference>
<dbReference type="AlphaFoldDB" id="A0A2N0HKA0"/>
<evidence type="ECO:0000313" key="4">
    <source>
        <dbReference type="Proteomes" id="UP000232587"/>
    </source>
</evidence>
<evidence type="ECO:0000259" key="2">
    <source>
        <dbReference type="Pfam" id="PF18557"/>
    </source>
</evidence>
<feature type="domain" description="Anti-sigma factor NepR" evidence="2">
    <location>
        <begin position="31"/>
        <end position="62"/>
    </location>
</feature>
<proteinExistence type="predicted"/>
<name>A0A2N0HKA0_9SPHN</name>
<dbReference type="Pfam" id="PF18557">
    <property type="entry name" value="NepR"/>
    <property type="match status" value="1"/>
</dbReference>